<accession>A0A4Y2BQ93</accession>
<reference evidence="2 3" key="1">
    <citation type="journal article" date="2019" name="Sci. Rep.">
        <title>Orb-weaving spider Araneus ventricosus genome elucidates the spidroin gene catalogue.</title>
        <authorList>
            <person name="Kono N."/>
            <person name="Nakamura H."/>
            <person name="Ohtoshi R."/>
            <person name="Moran D.A.P."/>
            <person name="Shinohara A."/>
            <person name="Yoshida Y."/>
            <person name="Fujiwara M."/>
            <person name="Mori M."/>
            <person name="Tomita M."/>
            <person name="Arakawa K."/>
        </authorList>
    </citation>
    <scope>NUCLEOTIDE SEQUENCE [LARGE SCALE GENOMIC DNA]</scope>
</reference>
<keyword evidence="3" id="KW-1185">Reference proteome</keyword>
<evidence type="ECO:0000313" key="3">
    <source>
        <dbReference type="Proteomes" id="UP000499080"/>
    </source>
</evidence>
<evidence type="ECO:0000256" key="1">
    <source>
        <dbReference type="SAM" id="MobiDB-lite"/>
    </source>
</evidence>
<comment type="caution">
    <text evidence="2">The sequence shown here is derived from an EMBL/GenBank/DDBJ whole genome shotgun (WGS) entry which is preliminary data.</text>
</comment>
<evidence type="ECO:0000313" key="2">
    <source>
        <dbReference type="EMBL" id="GBL94380.1"/>
    </source>
</evidence>
<proteinExistence type="predicted"/>
<gene>
    <name evidence="2" type="ORF">AVEN_7354_1</name>
</gene>
<protein>
    <submittedName>
        <fullName evidence="2">Uncharacterized protein</fullName>
    </submittedName>
</protein>
<sequence>MTSDLKSQHSKLPHHSSLTINDGFSIRHAHTRNGLIMASSLEHEIFVPGSKDTAKGRDGLVLAGKLPFDSRDTILHMHNNNHSRR</sequence>
<name>A0A4Y2BQ93_ARAVE</name>
<organism evidence="2 3">
    <name type="scientific">Araneus ventricosus</name>
    <name type="common">Orbweaver spider</name>
    <name type="synonym">Epeira ventricosa</name>
    <dbReference type="NCBI Taxonomy" id="182803"/>
    <lineage>
        <taxon>Eukaryota</taxon>
        <taxon>Metazoa</taxon>
        <taxon>Ecdysozoa</taxon>
        <taxon>Arthropoda</taxon>
        <taxon>Chelicerata</taxon>
        <taxon>Arachnida</taxon>
        <taxon>Araneae</taxon>
        <taxon>Araneomorphae</taxon>
        <taxon>Entelegynae</taxon>
        <taxon>Araneoidea</taxon>
        <taxon>Araneidae</taxon>
        <taxon>Araneus</taxon>
    </lineage>
</organism>
<dbReference type="EMBL" id="BGPR01000102">
    <property type="protein sequence ID" value="GBL94380.1"/>
    <property type="molecule type" value="Genomic_DNA"/>
</dbReference>
<dbReference type="AlphaFoldDB" id="A0A4Y2BQ93"/>
<feature type="region of interest" description="Disordered" evidence="1">
    <location>
        <begin position="1"/>
        <end position="22"/>
    </location>
</feature>
<dbReference type="Proteomes" id="UP000499080">
    <property type="component" value="Unassembled WGS sequence"/>
</dbReference>